<reference evidence="1 2" key="1">
    <citation type="submission" date="2016-02" db="EMBL/GenBank/DDBJ databases">
        <title>Band-tailed pigeon sequencing and assembly.</title>
        <authorList>
            <person name="Soares A.E."/>
            <person name="Novak B.J."/>
            <person name="Rice E.S."/>
            <person name="O'Connell B."/>
            <person name="Chang D."/>
            <person name="Weber S."/>
            <person name="Shapiro B."/>
        </authorList>
    </citation>
    <scope>NUCLEOTIDE SEQUENCE [LARGE SCALE GENOMIC DNA]</scope>
    <source>
        <strain evidence="1">BTP2013</strain>
        <tissue evidence="1">Blood</tissue>
    </source>
</reference>
<dbReference type="EMBL" id="LSYS01006902">
    <property type="protein sequence ID" value="OPJ73167.1"/>
    <property type="molecule type" value="Genomic_DNA"/>
</dbReference>
<sequence length="70" mass="7717">MRVISRNIRLDLRDILNERCIIATVMERRNAVSAVCCTIHDLNGEGENGLLLSASHPVTDLSFTPTLLPA</sequence>
<keyword evidence="2" id="KW-1185">Reference proteome</keyword>
<organism evidence="1 2">
    <name type="scientific">Patagioenas fasciata monilis</name>
    <dbReference type="NCBI Taxonomy" id="372326"/>
    <lineage>
        <taxon>Eukaryota</taxon>
        <taxon>Metazoa</taxon>
        <taxon>Chordata</taxon>
        <taxon>Craniata</taxon>
        <taxon>Vertebrata</taxon>
        <taxon>Euteleostomi</taxon>
        <taxon>Archelosauria</taxon>
        <taxon>Archosauria</taxon>
        <taxon>Dinosauria</taxon>
        <taxon>Saurischia</taxon>
        <taxon>Theropoda</taxon>
        <taxon>Coelurosauria</taxon>
        <taxon>Aves</taxon>
        <taxon>Neognathae</taxon>
        <taxon>Neoaves</taxon>
        <taxon>Columbimorphae</taxon>
        <taxon>Columbiformes</taxon>
        <taxon>Columbidae</taxon>
        <taxon>Patagioenas</taxon>
    </lineage>
</organism>
<comment type="caution">
    <text evidence="1">The sequence shown here is derived from an EMBL/GenBank/DDBJ whole genome shotgun (WGS) entry which is preliminary data.</text>
</comment>
<name>A0A1V4JN59_PATFA</name>
<dbReference type="Proteomes" id="UP000190648">
    <property type="component" value="Unassembled WGS sequence"/>
</dbReference>
<protein>
    <submittedName>
        <fullName evidence="1">Uncharacterized protein</fullName>
    </submittedName>
</protein>
<gene>
    <name evidence="1" type="ORF">AV530_005571</name>
</gene>
<accession>A0A1V4JN59</accession>
<evidence type="ECO:0000313" key="2">
    <source>
        <dbReference type="Proteomes" id="UP000190648"/>
    </source>
</evidence>
<evidence type="ECO:0000313" key="1">
    <source>
        <dbReference type="EMBL" id="OPJ73167.1"/>
    </source>
</evidence>
<dbReference type="AlphaFoldDB" id="A0A1V4JN59"/>
<proteinExistence type="predicted"/>